<comment type="caution">
    <text evidence="1">The sequence shown here is derived from an EMBL/GenBank/DDBJ whole genome shotgun (WGS) entry which is preliminary data.</text>
</comment>
<reference evidence="1 2" key="1">
    <citation type="submission" date="2024-04" db="EMBL/GenBank/DDBJ databases">
        <title>Tritrichomonas musculus Genome.</title>
        <authorList>
            <person name="Alves-Ferreira E."/>
            <person name="Grigg M."/>
            <person name="Lorenzi H."/>
            <person name="Galac M."/>
        </authorList>
    </citation>
    <scope>NUCLEOTIDE SEQUENCE [LARGE SCALE GENOMIC DNA]</scope>
    <source>
        <strain evidence="1 2">EAF2021</strain>
    </source>
</reference>
<evidence type="ECO:0008006" key="3">
    <source>
        <dbReference type="Google" id="ProtNLM"/>
    </source>
</evidence>
<dbReference type="InterPro" id="IPR032675">
    <property type="entry name" value="LRR_dom_sf"/>
</dbReference>
<sequence>MIIIKENGLTFELNETDFTAKIINSSSIKGPLIIPRSIRYQSCDYIIINIGEKSFKDNNCISIIQFPDDSKLLSISKKAFYYSSLQQLTIPSSAENLETGWCKGTSELISISVSSQNQSFSLFNNQFILGKTIKDSDNYDILLFSCRNIKKAVIPSNIKKIGPYCFSECNGLLTIEFSENSELTKIEKYAFNETGIKTVYIPPHVTSIGKCAFSWCDKLQSIQFSKQSELRTIEKGAFSYSGLLNISLPPKVTQICEKTFAFCRKLKSIEIPENSEIISIDNYAFASTLIESIFIPAKLRELREGWCGVTSHLIQFSIAPLNCHFLSHEDKFILGKSDEKSDIFDILFFAVRNVEQVSIPSSIRTIRSFAFSECNKLQTIEFSKNSELEFIEENAFHSSSIQNILIPPKVKQIKEETFSKCTKLKAIEFSDDSEIKVIKNEAFSWSSIEKIFFPPNLEELQEGWCCGTSKLTDISISPLNNRFLNFQNQFVLKKLNEKSDNYNEIIFARRDIERAVIPSNIEQISSFSFFECKNLQTVEFSENSILTKIERDAFSISSITTIRIPPHVREIGQGVFTFCTKLKYIEFSDDSELESIGKGAFFETAIQKVSIPKKVKIIGENAFQYCSELKLAEFLSNDVSIGKRCFNGCTRILLFSFPNAQTVTVNQDSFSYNLLDFSLFIKPRANLVNNSNERSYKVIRLK</sequence>
<evidence type="ECO:0000313" key="2">
    <source>
        <dbReference type="Proteomes" id="UP001470230"/>
    </source>
</evidence>
<accession>A0ABR2K6H1</accession>
<proteinExistence type="predicted"/>
<dbReference type="PANTHER" id="PTHR45661">
    <property type="entry name" value="SURFACE ANTIGEN"/>
    <property type="match status" value="1"/>
</dbReference>
<dbReference type="PANTHER" id="PTHR45661:SF3">
    <property type="entry name" value="IG-LIKE DOMAIN-CONTAINING PROTEIN"/>
    <property type="match status" value="1"/>
</dbReference>
<dbReference type="Gene3D" id="3.80.10.10">
    <property type="entry name" value="Ribonuclease Inhibitor"/>
    <property type="match status" value="4"/>
</dbReference>
<dbReference type="SUPFAM" id="SSF52058">
    <property type="entry name" value="L domain-like"/>
    <property type="match status" value="3"/>
</dbReference>
<protein>
    <recommendedName>
        <fullName evidence="3">Surface antigen BspA-like</fullName>
    </recommendedName>
</protein>
<dbReference type="InterPro" id="IPR026906">
    <property type="entry name" value="LRR_5"/>
</dbReference>
<dbReference type="Pfam" id="PF13306">
    <property type="entry name" value="LRR_5"/>
    <property type="match status" value="4"/>
</dbReference>
<evidence type="ECO:0000313" key="1">
    <source>
        <dbReference type="EMBL" id="KAK8886097.1"/>
    </source>
</evidence>
<dbReference type="InterPro" id="IPR053139">
    <property type="entry name" value="Surface_bspA-like"/>
</dbReference>
<organism evidence="1 2">
    <name type="scientific">Tritrichomonas musculus</name>
    <dbReference type="NCBI Taxonomy" id="1915356"/>
    <lineage>
        <taxon>Eukaryota</taxon>
        <taxon>Metamonada</taxon>
        <taxon>Parabasalia</taxon>
        <taxon>Tritrichomonadida</taxon>
        <taxon>Tritrichomonadidae</taxon>
        <taxon>Tritrichomonas</taxon>
    </lineage>
</organism>
<dbReference type="Proteomes" id="UP001470230">
    <property type="component" value="Unassembled WGS sequence"/>
</dbReference>
<keyword evidence="2" id="KW-1185">Reference proteome</keyword>
<name>A0ABR2K6H1_9EUKA</name>
<dbReference type="EMBL" id="JAPFFF010000007">
    <property type="protein sequence ID" value="KAK8886097.1"/>
    <property type="molecule type" value="Genomic_DNA"/>
</dbReference>
<gene>
    <name evidence="1" type="ORF">M9Y10_041557</name>
</gene>